<dbReference type="GO" id="GO:0003959">
    <property type="term" value="F:NADPH dehydrogenase activity"/>
    <property type="evidence" value="ECO:0007669"/>
    <property type="project" value="InterPro"/>
</dbReference>
<evidence type="ECO:0000313" key="9">
    <source>
        <dbReference type="Proteomes" id="UP000703269"/>
    </source>
</evidence>
<dbReference type="GO" id="GO:0010181">
    <property type="term" value="F:FMN binding"/>
    <property type="evidence" value="ECO:0007669"/>
    <property type="project" value="InterPro"/>
</dbReference>
<evidence type="ECO:0000256" key="2">
    <source>
        <dbReference type="ARBA" id="ARBA00022630"/>
    </source>
</evidence>
<organism evidence="8 9">
    <name type="scientific">Phanerochaete sordida</name>
    <dbReference type="NCBI Taxonomy" id="48140"/>
    <lineage>
        <taxon>Eukaryota</taxon>
        <taxon>Fungi</taxon>
        <taxon>Dikarya</taxon>
        <taxon>Basidiomycota</taxon>
        <taxon>Agaricomycotina</taxon>
        <taxon>Agaricomycetes</taxon>
        <taxon>Polyporales</taxon>
        <taxon>Phanerochaetaceae</taxon>
        <taxon>Phanerochaete</taxon>
    </lineage>
</organism>
<dbReference type="AlphaFoldDB" id="A0A9P3FYZ7"/>
<keyword evidence="4" id="KW-0521">NADP</keyword>
<evidence type="ECO:0000259" key="7">
    <source>
        <dbReference type="Pfam" id="PF00724"/>
    </source>
</evidence>
<reference evidence="8 9" key="1">
    <citation type="submission" date="2021-08" db="EMBL/GenBank/DDBJ databases">
        <title>Draft Genome Sequence of Phanerochaete sordida strain YK-624.</title>
        <authorList>
            <person name="Mori T."/>
            <person name="Dohra H."/>
            <person name="Suzuki T."/>
            <person name="Kawagishi H."/>
            <person name="Hirai H."/>
        </authorList>
    </citation>
    <scope>NUCLEOTIDE SEQUENCE [LARGE SCALE GENOMIC DNA]</scope>
    <source>
        <strain evidence="8 9">YK-624</strain>
    </source>
</reference>
<evidence type="ECO:0000313" key="8">
    <source>
        <dbReference type="EMBL" id="GJE85837.1"/>
    </source>
</evidence>
<dbReference type="SUPFAM" id="SSF51395">
    <property type="entry name" value="FMN-linked oxidoreductases"/>
    <property type="match status" value="1"/>
</dbReference>
<dbReference type="Pfam" id="PF00724">
    <property type="entry name" value="Oxidored_FMN"/>
    <property type="match status" value="1"/>
</dbReference>
<dbReference type="PANTHER" id="PTHR43303:SF4">
    <property type="entry name" value="NADPH DEHYDROGENASE C23G7.10C-RELATED"/>
    <property type="match status" value="1"/>
</dbReference>
<evidence type="ECO:0000256" key="6">
    <source>
        <dbReference type="SAM" id="MobiDB-lite"/>
    </source>
</evidence>
<dbReference type="CDD" id="cd02932">
    <property type="entry name" value="OYE_YqiM_FMN"/>
    <property type="match status" value="1"/>
</dbReference>
<evidence type="ECO:0000256" key="5">
    <source>
        <dbReference type="ARBA" id="ARBA00023002"/>
    </source>
</evidence>
<sequence length="425" mass="46974">MPNGEPFINKPVPGADQYYPLNDPAIGTPLPIKAYPQNAKVPLLFQPLTIRGITFKNRIWVSPMCQYSSDNGHATDWHLVHLGGYATRGVGAICVEASSVTPEGRISPEDSGIWDDSHIPGFKRIVDFSHAHGTLIGIQLGHAGRKASTLAPSVHTNAAKTRRAPKRTADIEDNGWPGDVVGPSAISFAEGYPDPKAMQAEDFVRIEEAFVAAVERCKKIGFDFIELHAAHGYLLHEFVSPLSNNRTDEYGGSLENRLRYPLRIIERVRKAWDKPLFVRISATDWAEGPEKGDNGEWRYWGLEQSKVYVGEMKKLDVDLVDCSTGGNWDKQDIPLVPGYQVPFAEGLKKAHPDIPVTAVGLITDPKQAEEILQSGKADAIFLARELLRNPHWAMYAAQELGVAIKPSNQYERAWMSVLTAKPVPN</sequence>
<evidence type="ECO:0000256" key="4">
    <source>
        <dbReference type="ARBA" id="ARBA00022857"/>
    </source>
</evidence>
<name>A0A9P3FYZ7_9APHY</name>
<dbReference type="GO" id="GO:0050661">
    <property type="term" value="F:NADP binding"/>
    <property type="evidence" value="ECO:0007669"/>
    <property type="project" value="InterPro"/>
</dbReference>
<keyword evidence="3" id="KW-0288">FMN</keyword>
<keyword evidence="5" id="KW-0560">Oxidoreductase</keyword>
<accession>A0A9P3FYZ7</accession>
<gene>
    <name evidence="8" type="ORF">PsYK624_019160</name>
</gene>
<dbReference type="PANTHER" id="PTHR43303">
    <property type="entry name" value="NADPH DEHYDROGENASE C23G7.10C-RELATED"/>
    <property type="match status" value="1"/>
</dbReference>
<dbReference type="InterPro" id="IPR013785">
    <property type="entry name" value="Aldolase_TIM"/>
</dbReference>
<protein>
    <submittedName>
        <fullName evidence="8">NADH:flavin oxidoreductase/NADH oxidase</fullName>
    </submittedName>
</protein>
<dbReference type="InterPro" id="IPR044152">
    <property type="entry name" value="YqjM-like"/>
</dbReference>
<dbReference type="Proteomes" id="UP000703269">
    <property type="component" value="Unassembled WGS sequence"/>
</dbReference>
<feature type="domain" description="NADH:flavin oxidoreductase/NADH oxidase N-terminal" evidence="7">
    <location>
        <begin position="44"/>
        <end position="399"/>
    </location>
</feature>
<evidence type="ECO:0000256" key="3">
    <source>
        <dbReference type="ARBA" id="ARBA00022643"/>
    </source>
</evidence>
<comment type="caution">
    <text evidence="8">The sequence shown here is derived from an EMBL/GenBank/DDBJ whole genome shotgun (WGS) entry which is preliminary data.</text>
</comment>
<keyword evidence="9" id="KW-1185">Reference proteome</keyword>
<dbReference type="Gene3D" id="3.20.20.70">
    <property type="entry name" value="Aldolase class I"/>
    <property type="match status" value="1"/>
</dbReference>
<dbReference type="EMBL" id="BPQB01000003">
    <property type="protein sequence ID" value="GJE85837.1"/>
    <property type="molecule type" value="Genomic_DNA"/>
</dbReference>
<proteinExistence type="predicted"/>
<comment type="cofactor">
    <cofactor evidence="1">
        <name>FMN</name>
        <dbReference type="ChEBI" id="CHEBI:58210"/>
    </cofactor>
</comment>
<evidence type="ECO:0000256" key="1">
    <source>
        <dbReference type="ARBA" id="ARBA00001917"/>
    </source>
</evidence>
<keyword evidence="2" id="KW-0285">Flavoprotein</keyword>
<dbReference type="OrthoDB" id="72788at2759"/>
<dbReference type="InterPro" id="IPR001155">
    <property type="entry name" value="OxRdtase_FMN_N"/>
</dbReference>
<feature type="region of interest" description="Disordered" evidence="6">
    <location>
        <begin position="156"/>
        <end position="175"/>
    </location>
</feature>